<organism evidence="1 2">
    <name type="scientific">Paraburkholderia panacisoli</name>
    <dbReference type="NCBI Taxonomy" id="2603818"/>
    <lineage>
        <taxon>Bacteria</taxon>
        <taxon>Pseudomonadati</taxon>
        <taxon>Pseudomonadota</taxon>
        <taxon>Betaproteobacteria</taxon>
        <taxon>Burkholderiales</taxon>
        <taxon>Burkholderiaceae</taxon>
        <taxon>Paraburkholderia</taxon>
    </lineage>
</organism>
<comment type="caution">
    <text evidence="1">The sequence shown here is derived from an EMBL/GenBank/DDBJ whole genome shotgun (WGS) entry which is preliminary data.</text>
</comment>
<keyword evidence="2" id="KW-1185">Reference proteome</keyword>
<dbReference type="EMBL" id="VTUZ01000003">
    <property type="protein sequence ID" value="KAA1014460.1"/>
    <property type="molecule type" value="Genomic_DNA"/>
</dbReference>
<sequence>MSEPVQVVRQFPIAKELAQLNLAVQQELASSNKKSVFQYYQLVNVQWDQSPTLPITAPNQQIRLNTSSMTSDGPNLPVANTTLETYAQTRSCVSCHAGATIAGSATLASDFSFVFIETQASIAALLRNNRAAANYVAPSGLRP</sequence>
<proteinExistence type="predicted"/>
<dbReference type="Proteomes" id="UP000325273">
    <property type="component" value="Unassembled WGS sequence"/>
</dbReference>
<name>A0A5B0HHB0_9BURK</name>
<dbReference type="AlphaFoldDB" id="A0A5B0HHB0"/>
<evidence type="ECO:0000313" key="2">
    <source>
        <dbReference type="Proteomes" id="UP000325273"/>
    </source>
</evidence>
<reference evidence="1 2" key="1">
    <citation type="submission" date="2019-08" db="EMBL/GenBank/DDBJ databases">
        <title>Paraburkholderia sp. DCY113.</title>
        <authorList>
            <person name="Kang J."/>
        </authorList>
    </citation>
    <scope>NUCLEOTIDE SEQUENCE [LARGE SCALE GENOMIC DNA]</scope>
    <source>
        <strain evidence="1 2">DCY113</strain>
    </source>
</reference>
<protein>
    <submittedName>
        <fullName evidence="1">Uncharacterized protein</fullName>
    </submittedName>
</protein>
<gene>
    <name evidence="1" type="ORF">FVF58_06330</name>
</gene>
<evidence type="ECO:0000313" key="1">
    <source>
        <dbReference type="EMBL" id="KAA1014460.1"/>
    </source>
</evidence>
<dbReference type="RefSeq" id="WP_149669028.1">
    <property type="nucleotide sequence ID" value="NZ_VTUZ01000003.1"/>
</dbReference>
<accession>A0A5B0HHB0</accession>